<keyword evidence="4 9" id="KW-0813">Transport</keyword>
<dbReference type="AlphaFoldDB" id="A0A6C1EAI3"/>
<evidence type="ECO:0000313" key="13">
    <source>
        <dbReference type="Proteomes" id="UP000501346"/>
    </source>
</evidence>
<dbReference type="Proteomes" id="UP000501346">
    <property type="component" value="Chromosome SeXI"/>
</dbReference>
<dbReference type="GO" id="GO:0071528">
    <property type="term" value="P:tRNA re-export from nucleus"/>
    <property type="evidence" value="ECO:0007669"/>
    <property type="project" value="UniProtKB-UniRule"/>
</dbReference>
<evidence type="ECO:0000256" key="3">
    <source>
        <dbReference type="ARBA" id="ARBA00018928"/>
    </source>
</evidence>
<dbReference type="InterPro" id="IPR045546">
    <property type="entry name" value="Exportin-T_C"/>
</dbReference>
<evidence type="ECO:0000256" key="6">
    <source>
        <dbReference type="ARBA" id="ARBA00022555"/>
    </source>
</evidence>
<dbReference type="Pfam" id="PF19282">
    <property type="entry name" value="Exportin-T"/>
    <property type="match status" value="2"/>
</dbReference>
<name>A0A6C1EAI3_SACPS</name>
<dbReference type="GO" id="GO:0000049">
    <property type="term" value="F:tRNA binding"/>
    <property type="evidence" value="ECO:0007669"/>
    <property type="project" value="UniProtKB-UniRule"/>
</dbReference>
<feature type="domain" description="Exportin-1/Importin-beta-like" evidence="10">
    <location>
        <begin position="102"/>
        <end position="274"/>
    </location>
</feature>
<evidence type="ECO:0000259" key="11">
    <source>
        <dbReference type="Pfam" id="PF19282"/>
    </source>
</evidence>
<dbReference type="InterPro" id="IPR011989">
    <property type="entry name" value="ARM-like"/>
</dbReference>
<evidence type="ECO:0000256" key="9">
    <source>
        <dbReference type="RuleBase" id="RU366037"/>
    </source>
</evidence>
<dbReference type="InterPro" id="IPR040017">
    <property type="entry name" value="XPOT"/>
</dbReference>
<evidence type="ECO:0000256" key="1">
    <source>
        <dbReference type="ARBA" id="ARBA00004496"/>
    </source>
</evidence>
<comment type="function">
    <text evidence="9">tRNA nucleus export receptor which facilitates tRNA translocation across the nuclear pore complex.</text>
</comment>
<evidence type="ECO:0000256" key="4">
    <source>
        <dbReference type="ARBA" id="ARBA00022448"/>
    </source>
</evidence>
<organism evidence="12 13">
    <name type="scientific">Saccharomyces pastorianus</name>
    <name type="common">Lager yeast</name>
    <name type="synonym">Saccharomyces cerevisiae x Saccharomyces eubayanus</name>
    <dbReference type="NCBI Taxonomy" id="27292"/>
    <lineage>
        <taxon>Eukaryota</taxon>
        <taxon>Fungi</taxon>
        <taxon>Dikarya</taxon>
        <taxon>Ascomycota</taxon>
        <taxon>Saccharomycotina</taxon>
        <taxon>Saccharomycetes</taxon>
        <taxon>Saccharomycetales</taxon>
        <taxon>Saccharomycetaceae</taxon>
        <taxon>Saccharomyces</taxon>
    </lineage>
</organism>
<dbReference type="PANTHER" id="PTHR15952:SF11">
    <property type="entry name" value="EXPORTIN-T"/>
    <property type="match status" value="1"/>
</dbReference>
<evidence type="ECO:0000256" key="8">
    <source>
        <dbReference type="ARBA" id="ARBA00023242"/>
    </source>
</evidence>
<accession>A0A6C1EAI3</accession>
<proteinExistence type="inferred from homology"/>
<keyword evidence="5 9" id="KW-0963">Cytoplasm</keyword>
<dbReference type="FunFam" id="1.25.10.10:FF:000621">
    <property type="entry name" value="Exportin-T"/>
    <property type="match status" value="1"/>
</dbReference>
<sequence length="1111" mass="128297">MLERIQQLVNAVNDPRSDVATKRQGIELLNEIKSSENAMEIFISLVINENSNDLLKFYGLSTIVELMAEGSNANANSLNLVKFEITKWLKFQILANKQTRLPDFLMNKISEVLTTLFMLMYSDCNGNQWNSFFDDLMSLFQVDSAISNTSPTTDGNNLSGLEFFNKLCLMINCEIADQNFVRSKESQLKNNNIKDWMRDNDIMKLNNIWFQFLKLDEQVVSQFPGLINSTLDCIGSFISWIDINLIIDANNYYLQLIYKFLNHKETKISCYNCILAIISKKMKPMDKLAFLNMINLTDELTYYHQAISMNPQIITFDNLEVWESLTKLITSFGMEFTIIIEQTNDDPKLDTLYKQSVISNVDTILLEKIIPILLEFMNNEFDSITGKTFPFWSNYLAFLKKYKASSPNFIPLHKDFLNNFQQICFRRMKFSDDEVTQDDFEEFNETIRFKLKNFQEIIVVIDPSLFLNNITQEISANLMNCKNENWQVFELTIYQIFNLSECIKNNYFGLIKNEIMTSQPSLTLVRFLNELLMMKDFLLTIDNEQIQILFMELIVKNYNFIFSASANTANATDDDEKYLLILNIFMSPFAMFNKRENVRLRSWYLFTRLLKLTRINLKKILYTNKTLVNEITNKISPLLHIKIASINSQGTDDNDTIFDNQLYLFEGIGFIITLNNNNQDTASSSSSSSSSSTTATTATMNYDILDQILTPLFTQLEGCITQGASPIVILECHHILMAIGTLARGLHIGLVPENQVNNMVVNKKLINDSLVHKFSNIAEVILVTFSFFNKFENIRDASRFTFARLIPILNNKILPFINKLIELILSSTDLKSWEMIDFLGFLSQLIHMFNTDLNCYQLFNQLLTPLINKVHSIIKEIDEQHDQQASINKPIDNSVTTTAAVNKNIVVTDSYRDKILLKKAYFTFLQSFTNNSVTSILLSDINRSILPVILNDLVTYTPQEIQETSMMKVSLNVLSNFIKRFGNGSCLDNDDINRDPNLKIDGLNEYFIMKCVPIIFEIPFNPIYKFNIKEGNFKTMASDLARLLRELFLVNNNPTTNDNECVKYLTQIYLPQIQLPQELSIQLVNMLTTMGQKQFEKWFVVNFISVLKQDQ</sequence>
<reference evidence="12 13" key="1">
    <citation type="journal article" date="2019" name="BMC Genomics">
        <title>Chromosome level assembly and comparative genome analysis confirm lager-brewing yeasts originated from a single hybridization.</title>
        <authorList>
            <person name="Salazar A.N."/>
            <person name="Gorter de Vries A.R."/>
            <person name="van den Broek M."/>
            <person name="Brouwers N."/>
            <person name="de la Torre Cortes P."/>
            <person name="Kuijpers N.G.A."/>
            <person name="Daran J.G."/>
            <person name="Abeel T."/>
        </authorList>
    </citation>
    <scope>NUCLEOTIDE SEQUENCE [LARGE SCALE GENOMIC DNA]</scope>
    <source>
        <strain evidence="12 13">CBS 1483</strain>
    </source>
</reference>
<keyword evidence="6 9" id="KW-0820">tRNA-binding</keyword>
<keyword evidence="7 9" id="KW-0694">RNA-binding</keyword>
<dbReference type="GO" id="GO:0031267">
    <property type="term" value="F:small GTPase binding"/>
    <property type="evidence" value="ECO:0007669"/>
    <property type="project" value="InterPro"/>
</dbReference>
<evidence type="ECO:0000259" key="10">
    <source>
        <dbReference type="Pfam" id="PF08389"/>
    </source>
</evidence>
<dbReference type="GO" id="GO:0005643">
    <property type="term" value="C:nuclear pore"/>
    <property type="evidence" value="ECO:0007669"/>
    <property type="project" value="TreeGrafter"/>
</dbReference>
<dbReference type="Gene3D" id="1.25.10.10">
    <property type="entry name" value="Leucine-rich Repeat Variant"/>
    <property type="match status" value="1"/>
</dbReference>
<dbReference type="GO" id="GO:0016363">
    <property type="term" value="C:nuclear matrix"/>
    <property type="evidence" value="ECO:0007669"/>
    <property type="project" value="TreeGrafter"/>
</dbReference>
<comment type="subcellular location">
    <subcellularLocation>
        <location evidence="1 9">Cytoplasm</location>
    </subcellularLocation>
    <subcellularLocation>
        <location evidence="9">Nucleus</location>
    </subcellularLocation>
    <text evidence="9">Shuttles between the nucleus and the cytoplasm.</text>
</comment>
<dbReference type="Pfam" id="PF08389">
    <property type="entry name" value="Xpo1"/>
    <property type="match status" value="1"/>
</dbReference>
<feature type="domain" description="Exportin-T C-terminal" evidence="11">
    <location>
        <begin position="901"/>
        <end position="1101"/>
    </location>
</feature>
<evidence type="ECO:0000256" key="2">
    <source>
        <dbReference type="ARBA" id="ARBA00009466"/>
    </source>
</evidence>
<protein>
    <recommendedName>
        <fullName evidence="3 9">Exportin-T</fullName>
    </recommendedName>
    <alternativeName>
        <fullName evidence="9">Exportin(tRNA)</fullName>
    </alternativeName>
    <alternativeName>
        <fullName evidence="9">tRNA exportin</fullName>
    </alternativeName>
</protein>
<evidence type="ECO:0000256" key="7">
    <source>
        <dbReference type="ARBA" id="ARBA00022884"/>
    </source>
</evidence>
<dbReference type="InterPro" id="IPR016024">
    <property type="entry name" value="ARM-type_fold"/>
</dbReference>
<evidence type="ECO:0000256" key="5">
    <source>
        <dbReference type="ARBA" id="ARBA00022490"/>
    </source>
</evidence>
<dbReference type="EMBL" id="CP049008">
    <property type="protein sequence ID" value="QID86262.1"/>
    <property type="molecule type" value="Genomic_DNA"/>
</dbReference>
<dbReference type="GO" id="GO:0005737">
    <property type="term" value="C:cytoplasm"/>
    <property type="evidence" value="ECO:0007669"/>
    <property type="project" value="UniProtKB-SubCell"/>
</dbReference>
<keyword evidence="8 9" id="KW-0539">Nucleus</keyword>
<dbReference type="PANTHER" id="PTHR15952">
    <property type="entry name" value="EXPORTIN-T/LOS1"/>
    <property type="match status" value="1"/>
</dbReference>
<feature type="domain" description="Exportin-T C-terminal" evidence="11">
    <location>
        <begin position="365"/>
        <end position="883"/>
    </location>
</feature>
<dbReference type="OrthoDB" id="26399at2759"/>
<dbReference type="SUPFAM" id="SSF48371">
    <property type="entry name" value="ARM repeat"/>
    <property type="match status" value="1"/>
</dbReference>
<comment type="similarity">
    <text evidence="2 9">Belongs to the exportin family.</text>
</comment>
<keyword evidence="13" id="KW-1185">Reference proteome</keyword>
<gene>
    <name evidence="12" type="primary">LOS1_2</name>
    <name evidence="12" type="ORF">GRS66_008880</name>
</gene>
<evidence type="ECO:0000313" key="12">
    <source>
        <dbReference type="EMBL" id="QID86262.1"/>
    </source>
</evidence>
<dbReference type="InterPro" id="IPR013598">
    <property type="entry name" value="Exportin-1/Importin-b-like"/>
</dbReference>